<protein>
    <submittedName>
        <fullName evidence="1">Uncharacterized protein</fullName>
    </submittedName>
</protein>
<organism evidence="1">
    <name type="scientific">Streptomyces sp. R08</name>
    <dbReference type="NCBI Taxonomy" id="3238624"/>
    <lineage>
        <taxon>Bacteria</taxon>
        <taxon>Bacillati</taxon>
        <taxon>Actinomycetota</taxon>
        <taxon>Actinomycetes</taxon>
        <taxon>Kitasatosporales</taxon>
        <taxon>Streptomycetaceae</taxon>
        <taxon>Streptomyces</taxon>
    </lineage>
</organism>
<dbReference type="AlphaFoldDB" id="A0AB39MCK9"/>
<reference evidence="1" key="1">
    <citation type="submission" date="2024-07" db="EMBL/GenBank/DDBJ databases">
        <authorList>
            <person name="Yu S.T."/>
        </authorList>
    </citation>
    <scope>NUCLEOTIDE SEQUENCE</scope>
    <source>
        <strain evidence="1">R08</strain>
    </source>
</reference>
<dbReference type="RefSeq" id="WP_369188661.1">
    <property type="nucleotide sequence ID" value="NZ_CP163431.1"/>
</dbReference>
<proteinExistence type="predicted"/>
<gene>
    <name evidence="1" type="ORF">AB5J58_21045</name>
</gene>
<accession>A0AB39MCK9</accession>
<evidence type="ECO:0000313" key="1">
    <source>
        <dbReference type="EMBL" id="XDQ02543.1"/>
    </source>
</evidence>
<dbReference type="EMBL" id="CP163431">
    <property type="protein sequence ID" value="XDQ02543.1"/>
    <property type="molecule type" value="Genomic_DNA"/>
</dbReference>
<sequence>MTAKLNKGDDCELPAVAVLWLTDCPQPGLILVEFADAYDRPHQLVGKTAYFAGELQETSEYPAPTSTTCTIEEITDGVATVSTRWLEGGPNSTPFVFEIWLDALRPA</sequence>
<name>A0AB39MCK9_9ACTN</name>